<evidence type="ECO:0000313" key="2">
    <source>
        <dbReference type="EMBL" id="KYC42713.1"/>
    </source>
</evidence>
<dbReference type="SUPFAM" id="SSF53335">
    <property type="entry name" value="S-adenosyl-L-methionine-dependent methyltransferases"/>
    <property type="match status" value="1"/>
</dbReference>
<evidence type="ECO:0000259" key="1">
    <source>
        <dbReference type="Pfam" id="PF13649"/>
    </source>
</evidence>
<comment type="caution">
    <text evidence="2">The sequence shown here is derived from an EMBL/GenBank/DDBJ whole genome shotgun (WGS) entry which is preliminary data.</text>
</comment>
<feature type="domain" description="Methyltransferase" evidence="1">
    <location>
        <begin position="51"/>
        <end position="133"/>
    </location>
</feature>
<dbReference type="Proteomes" id="UP000076925">
    <property type="component" value="Unassembled WGS sequence"/>
</dbReference>
<dbReference type="STRING" id="128403.WA1_15350"/>
<evidence type="ECO:0000313" key="3">
    <source>
        <dbReference type="Proteomes" id="UP000076925"/>
    </source>
</evidence>
<dbReference type="OrthoDB" id="20930at2"/>
<dbReference type="InterPro" id="IPR041698">
    <property type="entry name" value="Methyltransf_25"/>
</dbReference>
<dbReference type="Pfam" id="PF13649">
    <property type="entry name" value="Methyltransf_25"/>
    <property type="match status" value="1"/>
</dbReference>
<accession>A0A139XDI4</accession>
<proteinExistence type="predicted"/>
<dbReference type="RefSeq" id="WP_017742633.1">
    <property type="nucleotide sequence ID" value="NZ_KQ976354.1"/>
</dbReference>
<organism evidence="2 3">
    <name type="scientific">Scytonema hofmannii PCC 7110</name>
    <dbReference type="NCBI Taxonomy" id="128403"/>
    <lineage>
        <taxon>Bacteria</taxon>
        <taxon>Bacillati</taxon>
        <taxon>Cyanobacteriota</taxon>
        <taxon>Cyanophyceae</taxon>
        <taxon>Nostocales</taxon>
        <taxon>Scytonemataceae</taxon>
        <taxon>Scytonema</taxon>
    </lineage>
</organism>
<keyword evidence="3" id="KW-1185">Reference proteome</keyword>
<dbReference type="EMBL" id="ANNX02000017">
    <property type="protein sequence ID" value="KYC42713.1"/>
    <property type="molecule type" value="Genomic_DNA"/>
</dbReference>
<reference evidence="2 3" key="1">
    <citation type="journal article" date="2013" name="Genome Biol. Evol.">
        <title>Genomes of Stigonematalean cyanobacteria (subsection V) and the evolution of oxygenic photosynthesis from prokaryotes to plastids.</title>
        <authorList>
            <person name="Dagan T."/>
            <person name="Roettger M."/>
            <person name="Stucken K."/>
            <person name="Landan G."/>
            <person name="Koch R."/>
            <person name="Major P."/>
            <person name="Gould S.B."/>
            <person name="Goremykin V.V."/>
            <person name="Rippka R."/>
            <person name="Tandeau de Marsac N."/>
            <person name="Gugger M."/>
            <person name="Lockhart P.J."/>
            <person name="Allen J.F."/>
            <person name="Brune I."/>
            <person name="Maus I."/>
            <person name="Puhler A."/>
            <person name="Martin W.F."/>
        </authorList>
    </citation>
    <scope>NUCLEOTIDE SEQUENCE [LARGE SCALE GENOMIC DNA]</scope>
    <source>
        <strain evidence="2 3">PCC 7110</strain>
    </source>
</reference>
<dbReference type="AlphaFoldDB" id="A0A139XDI4"/>
<protein>
    <recommendedName>
        <fullName evidence="1">Methyltransferase domain-containing protein</fullName>
    </recommendedName>
</protein>
<dbReference type="Gene3D" id="3.40.50.150">
    <property type="entry name" value="Vaccinia Virus protein VP39"/>
    <property type="match status" value="1"/>
</dbReference>
<gene>
    <name evidence="2" type="ORF">WA1_15350</name>
</gene>
<sequence>MSLSRVFSHIYQVNLWQSSESASGRGSEVATTAKVRESISALLQNLSIKSIVDAPCGDFNWMSQVSLNNIEYLGLDIVPDVIERVRAKYEKPGLIFKTGDLTRTILPTVDLIICRDGLVHLSFSDIFSALEKFKSSQSTYMLTTTYPNLSTNRNVASGSWRAINLEKPPFNFSPPTLIFSDPSDDTGSHPDKSLALWSLKDIELSPPAQFSFSSLQISVISFIRRFIPSFLL</sequence>
<name>A0A139XDI4_9CYAN</name>
<dbReference type="InterPro" id="IPR029063">
    <property type="entry name" value="SAM-dependent_MTases_sf"/>
</dbReference>